<evidence type="ECO:0000256" key="5">
    <source>
        <dbReference type="ARBA" id="ARBA00022833"/>
    </source>
</evidence>
<feature type="region of interest" description="Disordered" evidence="8">
    <location>
        <begin position="1"/>
        <end position="77"/>
    </location>
</feature>
<keyword evidence="5" id="KW-0862">Zinc</keyword>
<dbReference type="InterPro" id="IPR050331">
    <property type="entry name" value="Zinc_finger"/>
</dbReference>
<evidence type="ECO:0000256" key="8">
    <source>
        <dbReference type="SAM" id="MobiDB-lite"/>
    </source>
</evidence>
<keyword evidence="4 7" id="KW-0863">Zinc-finger</keyword>
<comment type="subcellular location">
    <subcellularLocation>
        <location evidence="1">Nucleus</location>
    </subcellularLocation>
</comment>
<evidence type="ECO:0000313" key="11">
    <source>
        <dbReference type="Proteomes" id="UP000799640"/>
    </source>
</evidence>
<dbReference type="AlphaFoldDB" id="A0A6G1HMH1"/>
<evidence type="ECO:0000256" key="6">
    <source>
        <dbReference type="ARBA" id="ARBA00023242"/>
    </source>
</evidence>
<evidence type="ECO:0000256" key="1">
    <source>
        <dbReference type="ARBA" id="ARBA00004123"/>
    </source>
</evidence>
<feature type="domain" description="C2H2-type" evidence="9">
    <location>
        <begin position="368"/>
        <end position="396"/>
    </location>
</feature>
<feature type="compositionally biased region" description="Polar residues" evidence="8">
    <location>
        <begin position="1"/>
        <end position="10"/>
    </location>
</feature>
<keyword evidence="11" id="KW-1185">Reference proteome</keyword>
<dbReference type="SMART" id="SM00355">
    <property type="entry name" value="ZnF_C2H2"/>
    <property type="match status" value="2"/>
</dbReference>
<feature type="region of interest" description="Disordered" evidence="8">
    <location>
        <begin position="403"/>
        <end position="424"/>
    </location>
</feature>
<dbReference type="PROSITE" id="PS00028">
    <property type="entry name" value="ZINC_FINGER_C2H2_1"/>
    <property type="match status" value="2"/>
</dbReference>
<proteinExistence type="predicted"/>
<dbReference type="GO" id="GO:0008270">
    <property type="term" value="F:zinc ion binding"/>
    <property type="evidence" value="ECO:0007669"/>
    <property type="project" value="UniProtKB-KW"/>
</dbReference>
<evidence type="ECO:0000256" key="3">
    <source>
        <dbReference type="ARBA" id="ARBA00022737"/>
    </source>
</evidence>
<dbReference type="Proteomes" id="UP000799640">
    <property type="component" value="Unassembled WGS sequence"/>
</dbReference>
<feature type="region of interest" description="Disordered" evidence="8">
    <location>
        <begin position="280"/>
        <end position="303"/>
    </location>
</feature>
<keyword evidence="3" id="KW-0677">Repeat</keyword>
<feature type="compositionally biased region" description="Polar residues" evidence="8">
    <location>
        <begin position="112"/>
        <end position="124"/>
    </location>
</feature>
<feature type="compositionally biased region" description="Polar residues" evidence="8">
    <location>
        <begin position="136"/>
        <end position="145"/>
    </location>
</feature>
<gene>
    <name evidence="10" type="ORF">EJ06DRAFT_180684</name>
</gene>
<keyword evidence="6" id="KW-0539">Nucleus</keyword>
<evidence type="ECO:0000256" key="7">
    <source>
        <dbReference type="PROSITE-ProRule" id="PRU00042"/>
    </source>
</evidence>
<dbReference type="GO" id="GO:0010468">
    <property type="term" value="P:regulation of gene expression"/>
    <property type="evidence" value="ECO:0007669"/>
    <property type="project" value="TreeGrafter"/>
</dbReference>
<dbReference type="OrthoDB" id="6365676at2759"/>
<feature type="compositionally biased region" description="Basic and acidic residues" evidence="8">
    <location>
        <begin position="406"/>
        <end position="424"/>
    </location>
</feature>
<protein>
    <recommendedName>
        <fullName evidence="9">C2H2-type domain-containing protein</fullName>
    </recommendedName>
</protein>
<feature type="region of interest" description="Disordered" evidence="8">
    <location>
        <begin position="107"/>
        <end position="181"/>
    </location>
</feature>
<sequence length="478" mass="53367">MSWTEPSPSASDEDFLRSHTAPSRGQLHPALEAGMTFNLERLVTNPSEPPAPPGDEHFHEAPTTGDEERPNGWPGATMDYLLHGAGENPHNVRRNIPGELYMIDEDEEPSSYAGSPSINTSQMYRATFPPPWPDDSSFNLHTINQGVPDHDGRDFGNGPNGQFSDPSTSINQHQPPPDPLASFNVPYSSLYHPGPDVIRMTEKPPESFEFANYSVPRVDAETWLQLVWGNTSFQPIQYGDRSPVFYDPNRTYISVVAGHENNHRHLLSSTIEMFGQVLQTPRRHPRRVQDSSPSGPSRNPVHGLRASELDSITLRREPHALSSAVAQHGPLSTSDGFGGVISRPHPVDTNPPPILQPRRARATRRHATPCDECSMLFSSPKALKAHKKNVHVERNFHCRRPGCQRSFKDSRSRGRHEASHDGHSDTATICPYCDTLVRRPDNQLRHDRTCKGRIPCPFCDQMMGPIDRHDNCPLRPPG</sequence>
<dbReference type="InterPro" id="IPR013087">
    <property type="entry name" value="Znf_C2H2_type"/>
</dbReference>
<dbReference type="GO" id="GO:0005634">
    <property type="term" value="C:nucleus"/>
    <property type="evidence" value="ECO:0007669"/>
    <property type="project" value="UniProtKB-SubCell"/>
</dbReference>
<evidence type="ECO:0000259" key="9">
    <source>
        <dbReference type="PROSITE" id="PS50157"/>
    </source>
</evidence>
<accession>A0A6G1HMH1</accession>
<feature type="compositionally biased region" description="Polar residues" evidence="8">
    <location>
        <begin position="160"/>
        <end position="173"/>
    </location>
</feature>
<keyword evidence="2" id="KW-0479">Metal-binding</keyword>
<dbReference type="PANTHER" id="PTHR16515">
    <property type="entry name" value="PR DOMAIN ZINC FINGER PROTEIN"/>
    <property type="match status" value="1"/>
</dbReference>
<dbReference type="SUPFAM" id="SSF57667">
    <property type="entry name" value="beta-beta-alpha zinc fingers"/>
    <property type="match status" value="1"/>
</dbReference>
<evidence type="ECO:0000256" key="2">
    <source>
        <dbReference type="ARBA" id="ARBA00022723"/>
    </source>
</evidence>
<dbReference type="EMBL" id="ML996705">
    <property type="protein sequence ID" value="KAF2396955.1"/>
    <property type="molecule type" value="Genomic_DNA"/>
</dbReference>
<dbReference type="PANTHER" id="PTHR16515:SF49">
    <property type="entry name" value="GASTRULA ZINC FINGER PROTEIN XLCGF49.1-LIKE-RELATED"/>
    <property type="match status" value="1"/>
</dbReference>
<reference evidence="10" key="1">
    <citation type="journal article" date="2020" name="Stud. Mycol.">
        <title>101 Dothideomycetes genomes: a test case for predicting lifestyles and emergence of pathogens.</title>
        <authorList>
            <person name="Haridas S."/>
            <person name="Albert R."/>
            <person name="Binder M."/>
            <person name="Bloem J."/>
            <person name="Labutti K."/>
            <person name="Salamov A."/>
            <person name="Andreopoulos B."/>
            <person name="Baker S."/>
            <person name="Barry K."/>
            <person name="Bills G."/>
            <person name="Bluhm B."/>
            <person name="Cannon C."/>
            <person name="Castanera R."/>
            <person name="Culley D."/>
            <person name="Daum C."/>
            <person name="Ezra D."/>
            <person name="Gonzalez J."/>
            <person name="Henrissat B."/>
            <person name="Kuo A."/>
            <person name="Liang C."/>
            <person name="Lipzen A."/>
            <person name="Lutzoni F."/>
            <person name="Magnuson J."/>
            <person name="Mondo S."/>
            <person name="Nolan M."/>
            <person name="Ohm R."/>
            <person name="Pangilinan J."/>
            <person name="Park H.-J."/>
            <person name="Ramirez L."/>
            <person name="Alfaro M."/>
            <person name="Sun H."/>
            <person name="Tritt A."/>
            <person name="Yoshinaga Y."/>
            <person name="Zwiers L.-H."/>
            <person name="Turgeon B."/>
            <person name="Goodwin S."/>
            <person name="Spatafora J."/>
            <person name="Crous P."/>
            <person name="Grigoriev I."/>
        </authorList>
    </citation>
    <scope>NUCLEOTIDE SEQUENCE</scope>
    <source>
        <strain evidence="10">CBS 262.69</strain>
    </source>
</reference>
<dbReference type="PROSITE" id="PS50157">
    <property type="entry name" value="ZINC_FINGER_C2H2_2"/>
    <property type="match status" value="2"/>
</dbReference>
<evidence type="ECO:0000313" key="10">
    <source>
        <dbReference type="EMBL" id="KAF2396955.1"/>
    </source>
</evidence>
<feature type="compositionally biased region" description="Basic and acidic residues" evidence="8">
    <location>
        <begin position="54"/>
        <end position="70"/>
    </location>
</feature>
<dbReference type="Gene3D" id="3.30.160.60">
    <property type="entry name" value="Classic Zinc Finger"/>
    <property type="match status" value="1"/>
</dbReference>
<dbReference type="InterPro" id="IPR036236">
    <property type="entry name" value="Znf_C2H2_sf"/>
</dbReference>
<organism evidence="10 11">
    <name type="scientific">Trichodelitschia bisporula</name>
    <dbReference type="NCBI Taxonomy" id="703511"/>
    <lineage>
        <taxon>Eukaryota</taxon>
        <taxon>Fungi</taxon>
        <taxon>Dikarya</taxon>
        <taxon>Ascomycota</taxon>
        <taxon>Pezizomycotina</taxon>
        <taxon>Dothideomycetes</taxon>
        <taxon>Dothideomycetes incertae sedis</taxon>
        <taxon>Phaeotrichales</taxon>
        <taxon>Phaeotrichaceae</taxon>
        <taxon>Trichodelitschia</taxon>
    </lineage>
</organism>
<evidence type="ECO:0000256" key="4">
    <source>
        <dbReference type="ARBA" id="ARBA00022771"/>
    </source>
</evidence>
<feature type="domain" description="C2H2-type" evidence="9">
    <location>
        <begin position="396"/>
        <end position="425"/>
    </location>
</feature>
<name>A0A6G1HMH1_9PEZI</name>